<dbReference type="AlphaFoldDB" id="A0A371CRJ4"/>
<accession>A0A371CRJ4</accession>
<proteinExistence type="predicted"/>
<protein>
    <submittedName>
        <fullName evidence="1">Uncharacterized protein</fullName>
    </submittedName>
</protein>
<gene>
    <name evidence="1" type="ORF">OH76DRAFT_1410656</name>
</gene>
<evidence type="ECO:0000313" key="1">
    <source>
        <dbReference type="EMBL" id="RDX42901.1"/>
    </source>
</evidence>
<sequence>MWSRRAAILFAYRLWRRAASPTRARPSLGLDSNRDRPPSPPLRVALLYRRPTFLASPSLWLFTRHPPRLLARVAILFGSCYHAQSPKTTDLSIPSLPPPGLCSSLSLKVSASAEVGPTHGFPADLVRLTLRVSMTKSLNIPAVRYLGLRHHRNQMGVKLAFAV</sequence>
<name>A0A371CRJ4_9APHY</name>
<evidence type="ECO:0000313" key="2">
    <source>
        <dbReference type="Proteomes" id="UP000256964"/>
    </source>
</evidence>
<dbReference type="Proteomes" id="UP000256964">
    <property type="component" value="Unassembled WGS sequence"/>
</dbReference>
<dbReference type="EMBL" id="KZ857474">
    <property type="protein sequence ID" value="RDX42901.1"/>
    <property type="molecule type" value="Genomic_DNA"/>
</dbReference>
<organism evidence="1 2">
    <name type="scientific">Lentinus brumalis</name>
    <dbReference type="NCBI Taxonomy" id="2498619"/>
    <lineage>
        <taxon>Eukaryota</taxon>
        <taxon>Fungi</taxon>
        <taxon>Dikarya</taxon>
        <taxon>Basidiomycota</taxon>
        <taxon>Agaricomycotina</taxon>
        <taxon>Agaricomycetes</taxon>
        <taxon>Polyporales</taxon>
        <taxon>Polyporaceae</taxon>
        <taxon>Lentinus</taxon>
    </lineage>
</organism>
<keyword evidence="2" id="KW-1185">Reference proteome</keyword>
<reference evidence="1 2" key="1">
    <citation type="journal article" date="2018" name="Biotechnol. Biofuels">
        <title>Integrative visual omics of the white-rot fungus Polyporus brumalis exposes the biotechnological potential of its oxidative enzymes for delignifying raw plant biomass.</title>
        <authorList>
            <person name="Miyauchi S."/>
            <person name="Rancon A."/>
            <person name="Drula E."/>
            <person name="Hage H."/>
            <person name="Chaduli D."/>
            <person name="Favel A."/>
            <person name="Grisel S."/>
            <person name="Henrissat B."/>
            <person name="Herpoel-Gimbert I."/>
            <person name="Ruiz-Duenas F.J."/>
            <person name="Chevret D."/>
            <person name="Hainaut M."/>
            <person name="Lin J."/>
            <person name="Wang M."/>
            <person name="Pangilinan J."/>
            <person name="Lipzen A."/>
            <person name="Lesage-Meessen L."/>
            <person name="Navarro D."/>
            <person name="Riley R."/>
            <person name="Grigoriev I.V."/>
            <person name="Zhou S."/>
            <person name="Raouche S."/>
            <person name="Rosso M.N."/>
        </authorList>
    </citation>
    <scope>NUCLEOTIDE SEQUENCE [LARGE SCALE GENOMIC DNA]</scope>
    <source>
        <strain evidence="1 2">BRFM 1820</strain>
    </source>
</reference>